<evidence type="ECO:0000256" key="5">
    <source>
        <dbReference type="SAM" id="MobiDB-lite"/>
    </source>
</evidence>
<dbReference type="InterPro" id="IPR035896">
    <property type="entry name" value="AN1-like_Znf"/>
</dbReference>
<feature type="compositionally biased region" description="Low complexity" evidence="5">
    <location>
        <begin position="209"/>
        <end position="228"/>
    </location>
</feature>
<sequence length="322" mass="34542">MTTPSPESKSEMMFLGQECNHPACYLHDFLPFNCPACHLAFCQPHFLPSQHSCKAPLPASMVDRIAPTCPMCNEIVPYPKSMDPNEAVERHILSGTCVGLQGGEERKKAEAKRRRDAGEVCWKKSCGKVLVVKMKCESCQHVYCPTHRRPTTHTCSNQTPSPSSSSSRLGTPQTQATSRPAGKAALSRLLPPSMQPPASTGASRPVPPVKANSSNPNSSASKPLAASSEGNLGSNLDAKAAAAAAALKRAGQDVKVPFVKSSAEKRTQAETNSQIQALKARHEKGLLTKTEQVKYAELVGQQEATRRTGGKSKNKDKDCVIA</sequence>
<feature type="compositionally biased region" description="Basic and acidic residues" evidence="5">
    <location>
        <begin position="313"/>
        <end position="322"/>
    </location>
</feature>
<feature type="domain" description="AN1-type" evidence="6">
    <location>
        <begin position="121"/>
        <end position="160"/>
    </location>
</feature>
<accession>A0A0S2LIV3</accession>
<evidence type="ECO:0000256" key="2">
    <source>
        <dbReference type="ARBA" id="ARBA00022737"/>
    </source>
</evidence>
<dbReference type="Pfam" id="PF01428">
    <property type="entry name" value="zf-AN1"/>
    <property type="match status" value="2"/>
</dbReference>
<keyword evidence="4" id="KW-0862">Zinc</keyword>
<dbReference type="STRING" id="214684.A0A0S2LIV3"/>
<feature type="compositionally biased region" description="Polar residues" evidence="5">
    <location>
        <begin position="168"/>
        <end position="178"/>
    </location>
</feature>
<proteinExistence type="predicted"/>
<dbReference type="InterPro" id="IPR000058">
    <property type="entry name" value="Znf_AN1"/>
</dbReference>
<dbReference type="PANTHER" id="PTHR14677">
    <property type="entry name" value="ARSENITE INDUCUBLE RNA ASSOCIATED PROTEIN AIP-1-RELATED"/>
    <property type="match status" value="1"/>
</dbReference>
<organism evidence="7 8">
    <name type="scientific">Cryptococcus deneoformans (strain JEC21 / ATCC MYA-565)</name>
    <name type="common">Cryptococcus neoformans var. neoformans serotype D</name>
    <dbReference type="NCBI Taxonomy" id="214684"/>
    <lineage>
        <taxon>Eukaryota</taxon>
        <taxon>Fungi</taxon>
        <taxon>Dikarya</taxon>
        <taxon>Basidiomycota</taxon>
        <taxon>Agaricomycotina</taxon>
        <taxon>Tremellomycetes</taxon>
        <taxon>Tremellales</taxon>
        <taxon>Cryptococcaceae</taxon>
        <taxon>Cryptococcus</taxon>
        <taxon>Cryptococcus neoformans species complex</taxon>
    </lineage>
</organism>
<dbReference type="PaxDb" id="214684-A0A0S2LIV3"/>
<keyword evidence="8" id="KW-1185">Reference proteome</keyword>
<dbReference type="VEuPathDB" id="FungiDB:CNB04025"/>
<dbReference type="GO" id="GO:0005737">
    <property type="term" value="C:cytoplasm"/>
    <property type="evidence" value="ECO:0000318"/>
    <property type="project" value="GO_Central"/>
</dbReference>
<dbReference type="SMART" id="SM00154">
    <property type="entry name" value="ZnF_AN1"/>
    <property type="match status" value="2"/>
</dbReference>
<dbReference type="Gene3D" id="4.10.1110.10">
    <property type="entry name" value="AN1-like Zinc finger"/>
    <property type="match status" value="2"/>
</dbReference>
<keyword evidence="1" id="KW-0479">Metal-binding</keyword>
<dbReference type="PANTHER" id="PTHR14677:SF40">
    <property type="entry name" value="CDC48-ASSOCIATED UBIQUITIN-LIKE_ZINC FINGER PROTEIN 1"/>
    <property type="match status" value="1"/>
</dbReference>
<dbReference type="RefSeq" id="XP_024514232.1">
    <property type="nucleotide sequence ID" value="XM_024658743.1"/>
</dbReference>
<evidence type="ECO:0000256" key="4">
    <source>
        <dbReference type="ARBA" id="ARBA00022833"/>
    </source>
</evidence>
<dbReference type="GeneID" id="36392749"/>
<dbReference type="SUPFAM" id="SSF118310">
    <property type="entry name" value="AN1-like Zinc finger"/>
    <property type="match status" value="2"/>
</dbReference>
<dbReference type="Proteomes" id="UP000002149">
    <property type="component" value="Chromosome 2"/>
</dbReference>
<feature type="region of interest" description="Disordered" evidence="5">
    <location>
        <begin position="301"/>
        <end position="322"/>
    </location>
</feature>
<dbReference type="GO" id="GO:0008270">
    <property type="term" value="F:zinc ion binding"/>
    <property type="evidence" value="ECO:0007669"/>
    <property type="project" value="UniProtKB-KW"/>
</dbReference>
<keyword evidence="2" id="KW-0677">Repeat</keyword>
<name>A0A0S2LIV3_CRYD1</name>
<gene>
    <name evidence="7" type="ordered locus">CNB04025</name>
</gene>
<keyword evidence="3" id="KW-0863">Zinc-finger</keyword>
<evidence type="ECO:0000259" key="6">
    <source>
        <dbReference type="SMART" id="SM00154"/>
    </source>
</evidence>
<evidence type="ECO:0000256" key="1">
    <source>
        <dbReference type="ARBA" id="ARBA00022723"/>
    </source>
</evidence>
<dbReference type="KEGG" id="cne:CNB04025"/>
<dbReference type="EMBL" id="AE017342">
    <property type="protein sequence ID" value="ALO60412.1"/>
    <property type="molecule type" value="Genomic_DNA"/>
</dbReference>
<dbReference type="InParanoid" id="A0A0S2LIV3"/>
<feature type="region of interest" description="Disordered" evidence="5">
    <location>
        <begin position="150"/>
        <end position="229"/>
    </location>
</feature>
<evidence type="ECO:0000313" key="7">
    <source>
        <dbReference type="EMBL" id="ALO60412.1"/>
    </source>
</evidence>
<feature type="domain" description="AN1-type" evidence="6">
    <location>
        <begin position="19"/>
        <end position="58"/>
    </location>
</feature>
<evidence type="ECO:0000256" key="3">
    <source>
        <dbReference type="ARBA" id="ARBA00022771"/>
    </source>
</evidence>
<dbReference type="InterPro" id="IPR057357">
    <property type="entry name" value="Znf-C2H2_ZFAND2A/B"/>
</dbReference>
<protein>
    <recommendedName>
        <fullName evidence="6">AN1-type domain-containing protein</fullName>
    </recommendedName>
</protein>
<dbReference type="Pfam" id="PF25403">
    <property type="entry name" value="zf-C2H2_ZFAND2"/>
    <property type="match status" value="1"/>
</dbReference>
<reference evidence="7 8" key="1">
    <citation type="journal article" date="2005" name="Science">
        <title>The genome of the basidiomycetous yeast and human pathogen Cryptococcus neoformans.</title>
        <authorList>
            <person name="Loftus B.J."/>
            <person name="Fung E."/>
            <person name="Roncaglia P."/>
            <person name="Rowley D."/>
            <person name="Amedeo P."/>
            <person name="Bruno D."/>
            <person name="Vamathevan J."/>
            <person name="Miranda M."/>
            <person name="Anderson I.J."/>
            <person name="Fraser J.A."/>
            <person name="Allen J.E."/>
            <person name="Bosdet I.E."/>
            <person name="Brent M.R."/>
            <person name="Chiu R."/>
            <person name="Doering T.L."/>
            <person name="Donlin M.J."/>
            <person name="D'Souza C.A."/>
            <person name="Fox D.S."/>
            <person name="Grinberg V."/>
            <person name="Fu J."/>
            <person name="Fukushima M."/>
            <person name="Haas B.J."/>
            <person name="Huang J.C."/>
            <person name="Janbon G."/>
            <person name="Jones S.J."/>
            <person name="Koo H.L."/>
            <person name="Krzywinski M.I."/>
            <person name="Kwon-Chung J.K."/>
            <person name="Lengeler K.B."/>
            <person name="Maiti R."/>
            <person name="Marra M.A."/>
            <person name="Marra R.E."/>
            <person name="Mathewson C.A."/>
            <person name="Mitchell T.G."/>
            <person name="Pertea M."/>
            <person name="Riggs F.R."/>
            <person name="Salzberg S.L."/>
            <person name="Schein J.E."/>
            <person name="Shvartsbeyn A."/>
            <person name="Shin H."/>
            <person name="Shumway M."/>
            <person name="Specht C.A."/>
            <person name="Suh B.B."/>
            <person name="Tenney A."/>
            <person name="Utterback T.R."/>
            <person name="Wickes B.L."/>
            <person name="Wortman J.R."/>
            <person name="Wye N.H."/>
            <person name="Kronstad J.W."/>
            <person name="Lodge J.K."/>
            <person name="Heitman J."/>
            <person name="Davis R.W."/>
            <person name="Fraser C.M."/>
            <person name="Hyman R.W."/>
        </authorList>
    </citation>
    <scope>NUCLEOTIDE SEQUENCE [LARGE SCALE GENOMIC DNA]</scope>
    <source>
        <strain evidence="8">JEC21 / ATCC MYA-565</strain>
    </source>
</reference>
<evidence type="ECO:0000313" key="8">
    <source>
        <dbReference type="Proteomes" id="UP000002149"/>
    </source>
</evidence>
<dbReference type="OrthoDB" id="431929at2759"/>
<dbReference type="AlphaFoldDB" id="A0A0S2LIV3"/>